<dbReference type="Proteomes" id="UP000000844">
    <property type="component" value="Chromosome"/>
</dbReference>
<evidence type="ECO:0000313" key="8">
    <source>
        <dbReference type="Proteomes" id="UP000000844"/>
    </source>
</evidence>
<keyword evidence="3 5" id="KW-1133">Transmembrane helix</keyword>
<dbReference type="HOGENOM" id="CLU_1665686_0_0_11"/>
<evidence type="ECO:0000256" key="2">
    <source>
        <dbReference type="ARBA" id="ARBA00022692"/>
    </source>
</evidence>
<name>D3PUX7_STANL</name>
<dbReference type="eggNOG" id="COG3339">
    <property type="taxonomic scope" value="Bacteria"/>
</dbReference>
<dbReference type="Pfam" id="PF06803">
    <property type="entry name" value="DUF1232"/>
    <property type="match status" value="1"/>
</dbReference>
<proteinExistence type="predicted"/>
<evidence type="ECO:0000259" key="6">
    <source>
        <dbReference type="Pfam" id="PF06803"/>
    </source>
</evidence>
<dbReference type="EMBL" id="CP001778">
    <property type="protein sequence ID" value="ADD45001.1"/>
    <property type="molecule type" value="Genomic_DNA"/>
</dbReference>
<dbReference type="InterPro" id="IPR010652">
    <property type="entry name" value="DUF1232"/>
</dbReference>
<dbReference type="STRING" id="446470.Snas_5369"/>
<dbReference type="KEGG" id="sna:Snas_5369"/>
<dbReference type="GO" id="GO:0012505">
    <property type="term" value="C:endomembrane system"/>
    <property type="evidence" value="ECO:0007669"/>
    <property type="project" value="UniProtKB-SubCell"/>
</dbReference>
<accession>D3PUX7</accession>
<dbReference type="OrthoDB" id="5147173at2"/>
<evidence type="ECO:0000256" key="1">
    <source>
        <dbReference type="ARBA" id="ARBA00004127"/>
    </source>
</evidence>
<keyword evidence="2 5" id="KW-0812">Transmembrane</keyword>
<dbReference type="AlphaFoldDB" id="D3PUX7"/>
<keyword evidence="8" id="KW-1185">Reference proteome</keyword>
<protein>
    <recommendedName>
        <fullName evidence="6">DUF1232 domain-containing protein</fullName>
    </recommendedName>
</protein>
<feature type="domain" description="DUF1232" evidence="6">
    <location>
        <begin position="101"/>
        <end position="135"/>
    </location>
</feature>
<comment type="subcellular location">
    <subcellularLocation>
        <location evidence="1">Endomembrane system</location>
        <topology evidence="1">Multi-pass membrane protein</topology>
    </subcellularLocation>
</comment>
<feature type="transmembrane region" description="Helical" evidence="5">
    <location>
        <begin position="27"/>
        <end position="50"/>
    </location>
</feature>
<evidence type="ECO:0000256" key="3">
    <source>
        <dbReference type="ARBA" id="ARBA00022989"/>
    </source>
</evidence>
<reference evidence="7 8" key="1">
    <citation type="journal article" date="2009" name="Stand. Genomic Sci.">
        <title>Complete genome sequence of Stackebrandtia nassauensis type strain (LLR-40K-21).</title>
        <authorList>
            <person name="Munk C."/>
            <person name="Lapidus A."/>
            <person name="Copeland A."/>
            <person name="Jando M."/>
            <person name="Mayilraj S."/>
            <person name="Glavina Del Rio T."/>
            <person name="Nolan M."/>
            <person name="Chen F."/>
            <person name="Lucas S."/>
            <person name="Tice H."/>
            <person name="Cheng J.F."/>
            <person name="Han C."/>
            <person name="Detter J.C."/>
            <person name="Bruce D."/>
            <person name="Goodwin L."/>
            <person name="Chain P."/>
            <person name="Pitluck S."/>
            <person name="Goker M."/>
            <person name="Ovchinikova G."/>
            <person name="Pati A."/>
            <person name="Ivanova N."/>
            <person name="Mavromatis K."/>
            <person name="Chen A."/>
            <person name="Palaniappan K."/>
            <person name="Land M."/>
            <person name="Hauser L."/>
            <person name="Chang Y.J."/>
            <person name="Jeffries C.D."/>
            <person name="Bristow J."/>
            <person name="Eisen J.A."/>
            <person name="Markowitz V."/>
            <person name="Hugenholtz P."/>
            <person name="Kyrpides N.C."/>
            <person name="Klenk H.P."/>
        </authorList>
    </citation>
    <scope>NUCLEOTIDE SEQUENCE [LARGE SCALE GENOMIC DNA]</scope>
    <source>
        <strain evidence="8">DSM 44728 / CIP 108903 / NRRL B-16338 / NBRC 102104 / LLR-40K-21</strain>
    </source>
</reference>
<evidence type="ECO:0000313" key="7">
    <source>
        <dbReference type="EMBL" id="ADD45001.1"/>
    </source>
</evidence>
<feature type="transmembrane region" description="Helical" evidence="5">
    <location>
        <begin position="100"/>
        <end position="117"/>
    </location>
</feature>
<evidence type="ECO:0000256" key="5">
    <source>
        <dbReference type="SAM" id="Phobius"/>
    </source>
</evidence>
<keyword evidence="4 5" id="KW-0472">Membrane</keyword>
<dbReference type="RefSeq" id="WP_013020572.1">
    <property type="nucleotide sequence ID" value="NC_013947.1"/>
</dbReference>
<organism evidence="7 8">
    <name type="scientific">Stackebrandtia nassauensis (strain DSM 44728 / CIP 108903 / NRRL B-16338 / NBRC 102104 / LLR-40K-21)</name>
    <dbReference type="NCBI Taxonomy" id="446470"/>
    <lineage>
        <taxon>Bacteria</taxon>
        <taxon>Bacillati</taxon>
        <taxon>Actinomycetota</taxon>
        <taxon>Actinomycetes</taxon>
        <taxon>Glycomycetales</taxon>
        <taxon>Glycomycetaceae</taxon>
        <taxon>Stackebrandtia</taxon>
    </lineage>
</organism>
<gene>
    <name evidence="7" type="ordered locus">Snas_5369</name>
</gene>
<sequence>MIVFGVVLMVLGGALFLTPIPTWTDELWLLPVGLIAAGFGLMIAGVVARVRRRLVKLRRSASSRTEVEAEGGPLRRLAAIPAMISSAWNRGDRSVSRSQTVLWLAAVVYLVSPIDLIPELLPVIGFADDIGLAAWLLGSLYAEAGNYLGQKRQREHGIDAGR</sequence>
<evidence type="ECO:0000256" key="4">
    <source>
        <dbReference type="ARBA" id="ARBA00023136"/>
    </source>
</evidence>